<proteinExistence type="predicted"/>
<gene>
    <name evidence="3" type="ordered locus">Snov_1322</name>
</gene>
<feature type="chain" id="PRO_5003092291" description="DUF2155 domain-containing protein" evidence="2">
    <location>
        <begin position="28"/>
        <end position="233"/>
    </location>
</feature>
<dbReference type="InterPro" id="IPR019225">
    <property type="entry name" value="DUF2155"/>
</dbReference>
<dbReference type="STRING" id="639283.Snov_1322"/>
<reference evidence="3 4" key="1">
    <citation type="journal article" date="2012" name="Stand. Genomic Sci.">
        <title>Complete genome sequence of the facultatively chemolithoautotrophic and methylotrophic alpha Proteobacterium Starkeya novella type strain (ATCC 8093(T)).</title>
        <authorList>
            <person name="Kappler U."/>
            <person name="Davenport K."/>
            <person name="Beatson S."/>
            <person name="Lucas S."/>
            <person name="Lapidus A."/>
            <person name="Copeland A."/>
            <person name="Berry K.W."/>
            <person name="Glavina Del Rio T."/>
            <person name="Hammon N."/>
            <person name="Dalin E."/>
            <person name="Tice H."/>
            <person name="Pitluck S."/>
            <person name="Richardson P."/>
            <person name="Bruce D."/>
            <person name="Goodwin L.A."/>
            <person name="Han C."/>
            <person name="Tapia R."/>
            <person name="Detter J.C."/>
            <person name="Chang Y.J."/>
            <person name="Jeffries C.D."/>
            <person name="Land M."/>
            <person name="Hauser L."/>
            <person name="Kyrpides N.C."/>
            <person name="Goker M."/>
            <person name="Ivanova N."/>
            <person name="Klenk H.P."/>
            <person name="Woyke T."/>
        </authorList>
    </citation>
    <scope>NUCLEOTIDE SEQUENCE [LARGE SCALE GENOMIC DNA]</scope>
    <source>
        <strain evidence="4">ATCC 8093 / DSM 506 / JCM 20403 / CCM 1077 / IAM 12100 / NBRC 12443 / NCIMB 10456</strain>
    </source>
</reference>
<dbReference type="AlphaFoldDB" id="D7A8F9"/>
<dbReference type="eggNOG" id="COG4765">
    <property type="taxonomic scope" value="Bacteria"/>
</dbReference>
<feature type="signal peptide" evidence="2">
    <location>
        <begin position="1"/>
        <end position="27"/>
    </location>
</feature>
<keyword evidence="4" id="KW-1185">Reference proteome</keyword>
<evidence type="ECO:0000313" key="3">
    <source>
        <dbReference type="EMBL" id="ADH88632.1"/>
    </source>
</evidence>
<dbReference type="HOGENOM" id="CLU_1189322_0_0_5"/>
<dbReference type="EMBL" id="CP002026">
    <property type="protein sequence ID" value="ADH88632.1"/>
    <property type="molecule type" value="Genomic_DNA"/>
</dbReference>
<name>D7A8F9_ANCN5</name>
<evidence type="ECO:0000256" key="1">
    <source>
        <dbReference type="SAM" id="MobiDB-lite"/>
    </source>
</evidence>
<feature type="region of interest" description="Disordered" evidence="1">
    <location>
        <begin position="36"/>
        <end position="120"/>
    </location>
</feature>
<organism evidence="3 4">
    <name type="scientific">Ancylobacter novellus (strain ATCC 8093 / DSM 506 / JCM 20403 / CCM 1077 / IAM 12100 / NBRC 12443 / NCIMB 10456)</name>
    <name type="common">Starkeya novella</name>
    <dbReference type="NCBI Taxonomy" id="639283"/>
    <lineage>
        <taxon>Bacteria</taxon>
        <taxon>Pseudomonadati</taxon>
        <taxon>Pseudomonadota</taxon>
        <taxon>Alphaproteobacteria</taxon>
        <taxon>Hyphomicrobiales</taxon>
        <taxon>Xanthobacteraceae</taxon>
        <taxon>Ancylobacter</taxon>
    </lineage>
</organism>
<sequence length="233" mass="24198">MAVRGFRGFPMFAGPLRSALYAAVALAALTAPAAAQQGWQGGVDSQPLAPPPGAEQGQGQGQGQGQVENPDSPPGGPGVPSIMEDPDGGAPRAPAPAQPEVPGQATVGPGGDIEVVQPPEQKIENKTAVFSGLDKITGRIISFDVSVNETVQFGALRITPRACYTRPETEQQNTTGFVEVQEITLDGKVQPLFGGWMFASSPGLHGVEHPIYDVWLTDCKQTAPVIASPGPQQ</sequence>
<evidence type="ECO:0000256" key="2">
    <source>
        <dbReference type="SAM" id="SignalP"/>
    </source>
</evidence>
<dbReference type="Proteomes" id="UP000006633">
    <property type="component" value="Chromosome"/>
</dbReference>
<evidence type="ECO:0008006" key="5">
    <source>
        <dbReference type="Google" id="ProtNLM"/>
    </source>
</evidence>
<dbReference type="KEGG" id="sno:Snov_1322"/>
<dbReference type="Pfam" id="PF09923">
    <property type="entry name" value="DUF2155"/>
    <property type="match status" value="1"/>
</dbReference>
<evidence type="ECO:0000313" key="4">
    <source>
        <dbReference type="Proteomes" id="UP000006633"/>
    </source>
</evidence>
<keyword evidence="2" id="KW-0732">Signal</keyword>
<protein>
    <recommendedName>
        <fullName evidence="5">DUF2155 domain-containing protein</fullName>
    </recommendedName>
</protein>
<dbReference type="OrthoDB" id="9810376at2"/>
<accession>D7A8F9</accession>